<dbReference type="AlphaFoldDB" id="A0A7W6EWX2"/>
<keyword evidence="3" id="KW-1185">Reference proteome</keyword>
<gene>
    <name evidence="2" type="ORF">GGQ88_002573</name>
</gene>
<organism evidence="2 3">
    <name type="scientific">Novosphingobium hassiacum</name>
    <dbReference type="NCBI Taxonomy" id="173676"/>
    <lineage>
        <taxon>Bacteria</taxon>
        <taxon>Pseudomonadati</taxon>
        <taxon>Pseudomonadota</taxon>
        <taxon>Alphaproteobacteria</taxon>
        <taxon>Sphingomonadales</taxon>
        <taxon>Sphingomonadaceae</taxon>
        <taxon>Novosphingobium</taxon>
    </lineage>
</organism>
<dbReference type="RefSeq" id="WP_183613791.1">
    <property type="nucleotide sequence ID" value="NZ_JACICY010000006.1"/>
</dbReference>
<name>A0A7W6EWX2_9SPHN</name>
<dbReference type="SUPFAM" id="SSF55785">
    <property type="entry name" value="PYP-like sensor domain (PAS domain)"/>
    <property type="match status" value="1"/>
</dbReference>
<evidence type="ECO:0000313" key="2">
    <source>
        <dbReference type="EMBL" id="MBB3861289.1"/>
    </source>
</evidence>
<dbReference type="Gene3D" id="1.10.10.10">
    <property type="entry name" value="Winged helix-like DNA-binding domain superfamily/Winged helix DNA-binding domain"/>
    <property type="match status" value="1"/>
</dbReference>
<comment type="caution">
    <text evidence="2">The sequence shown here is derived from an EMBL/GenBank/DDBJ whole genome shotgun (WGS) entry which is preliminary data.</text>
</comment>
<dbReference type="SUPFAM" id="SSF46894">
    <property type="entry name" value="C-terminal effector domain of the bipartite response regulators"/>
    <property type="match status" value="1"/>
</dbReference>
<dbReference type="InterPro" id="IPR016032">
    <property type="entry name" value="Sig_transdc_resp-reg_C-effctor"/>
</dbReference>
<evidence type="ECO:0000259" key="1">
    <source>
        <dbReference type="SMART" id="SM00421"/>
    </source>
</evidence>
<dbReference type="InterPro" id="IPR000792">
    <property type="entry name" value="Tscrpt_reg_LuxR_C"/>
</dbReference>
<dbReference type="GO" id="GO:0006355">
    <property type="term" value="P:regulation of DNA-templated transcription"/>
    <property type="evidence" value="ECO:0007669"/>
    <property type="project" value="InterPro"/>
</dbReference>
<feature type="domain" description="HTH luxR-type" evidence="1">
    <location>
        <begin position="300"/>
        <end position="357"/>
    </location>
</feature>
<dbReference type="InterPro" id="IPR036388">
    <property type="entry name" value="WH-like_DNA-bd_sf"/>
</dbReference>
<evidence type="ECO:0000313" key="3">
    <source>
        <dbReference type="Proteomes" id="UP000562395"/>
    </source>
</evidence>
<keyword evidence="2" id="KW-0238">DNA-binding</keyword>
<sequence>MQAELLSDFYGTAVDHARLTSALDKVRLRTNAMSATFHLFERTPERLRHRWQSSCSNTPAQMDRMALLDDLNPRTIAEYNPERTAPSLLEDHYLPDSFQPEVRKWQEQLRVFGMGRFLAARITLDAKREVGIALHGRIDGSALDEASSAFLMELMPHVREAVGLSASIAADRQTQRYVYSAMDGLRHGIITCDAQGTILSINPAAAALLSRACDQCAMGRFRIGGTVPRSLLGREDPGRRGRIFRWNAGLRELHVSTTKLHGIADQERSPFLGEGDAGWIVVLADLSARPAMATADYVLTFGISQAEAQLLSHLVMGGDVADFAIQRDVSIHTARSQLKALMSKMSASRQSDLVRLALAAPASTLVAAPFD</sequence>
<proteinExistence type="predicted"/>
<dbReference type="Proteomes" id="UP000562395">
    <property type="component" value="Unassembled WGS sequence"/>
</dbReference>
<dbReference type="InterPro" id="IPR035965">
    <property type="entry name" value="PAS-like_dom_sf"/>
</dbReference>
<accession>A0A7W6EWX2</accession>
<protein>
    <submittedName>
        <fullName evidence="2">DNA-binding CsgD family transcriptional regulator/PAS domain-containing protein</fullName>
    </submittedName>
</protein>
<dbReference type="GO" id="GO:0003677">
    <property type="term" value="F:DNA binding"/>
    <property type="evidence" value="ECO:0007669"/>
    <property type="project" value="UniProtKB-KW"/>
</dbReference>
<dbReference type="EMBL" id="JACICY010000006">
    <property type="protein sequence ID" value="MBB3861289.1"/>
    <property type="molecule type" value="Genomic_DNA"/>
</dbReference>
<dbReference type="SMART" id="SM00421">
    <property type="entry name" value="HTH_LUXR"/>
    <property type="match status" value="1"/>
</dbReference>
<reference evidence="2 3" key="1">
    <citation type="submission" date="2020-08" db="EMBL/GenBank/DDBJ databases">
        <title>Genomic Encyclopedia of Type Strains, Phase IV (KMG-IV): sequencing the most valuable type-strain genomes for metagenomic binning, comparative biology and taxonomic classification.</title>
        <authorList>
            <person name="Goeker M."/>
        </authorList>
    </citation>
    <scope>NUCLEOTIDE SEQUENCE [LARGE SCALE GENOMIC DNA]</scope>
    <source>
        <strain evidence="2 3">DSM 14552</strain>
    </source>
</reference>